<dbReference type="PANTHER" id="PTHR43820:SF4">
    <property type="entry name" value="HIGH-AFFINITY BRANCHED-CHAIN AMINO ACID TRANSPORT ATP-BINDING PROTEIN LIVF"/>
    <property type="match status" value="1"/>
</dbReference>
<dbReference type="PROSITE" id="PS50893">
    <property type="entry name" value="ABC_TRANSPORTER_2"/>
    <property type="match status" value="1"/>
</dbReference>
<dbReference type="GO" id="GO:0005524">
    <property type="term" value="F:ATP binding"/>
    <property type="evidence" value="ECO:0007669"/>
    <property type="project" value="UniProtKB-KW"/>
</dbReference>
<organism evidence="7 8">
    <name type="scientific">Salarchaeum japonicum</name>
    <dbReference type="NCBI Taxonomy" id="555573"/>
    <lineage>
        <taxon>Archaea</taxon>
        <taxon>Methanobacteriati</taxon>
        <taxon>Methanobacteriota</taxon>
        <taxon>Stenosarchaea group</taxon>
        <taxon>Halobacteria</taxon>
        <taxon>Halobacteriales</taxon>
        <taxon>Halobacteriaceae</taxon>
    </lineage>
</organism>
<evidence type="ECO:0000313" key="7">
    <source>
        <dbReference type="EMBL" id="GAA0655795.1"/>
    </source>
</evidence>
<feature type="domain" description="ABC transporter" evidence="6">
    <location>
        <begin position="3"/>
        <end position="232"/>
    </location>
</feature>
<sequence>MILNIDDLSVSYGEVAALRGVSLGVEEGSIVSVIGPNGAGKSTLANTVTGFRPYGGSVTYDGTEVSSVDASDLVADGLIHCTEDRDLFGYMSVEDNLELGAYRHGDGEAERLEYVYDVFPTLEQRKNQNARTMSGGEQQMLAIGRALMGDPELLILDEPTLGLAPVILEDISEAIEEIRADGVTVLLCEQNVTFAMNHADHIYLLENGRIEKDGTPDDLRGDDYIRDAYLGG</sequence>
<keyword evidence="2" id="KW-0813">Transport</keyword>
<proteinExistence type="inferred from homology"/>
<dbReference type="InterPro" id="IPR017871">
    <property type="entry name" value="ABC_transporter-like_CS"/>
</dbReference>
<reference evidence="7 8" key="1">
    <citation type="journal article" date="2019" name="Int. J. Syst. Evol. Microbiol.">
        <title>The Global Catalogue of Microorganisms (GCM) 10K type strain sequencing project: providing services to taxonomists for standard genome sequencing and annotation.</title>
        <authorList>
            <consortium name="The Broad Institute Genomics Platform"/>
            <consortium name="The Broad Institute Genome Sequencing Center for Infectious Disease"/>
            <person name="Wu L."/>
            <person name="Ma J."/>
        </authorList>
    </citation>
    <scope>NUCLEOTIDE SEQUENCE [LARGE SCALE GENOMIC DNA]</scope>
    <source>
        <strain evidence="7 8">JCM 16327</strain>
    </source>
</reference>
<keyword evidence="3" id="KW-0547">Nucleotide-binding</keyword>
<dbReference type="SUPFAM" id="SSF52540">
    <property type="entry name" value="P-loop containing nucleoside triphosphate hydrolases"/>
    <property type="match status" value="1"/>
</dbReference>
<gene>
    <name evidence="7" type="ORF">GCM10009019_19540</name>
</gene>
<dbReference type="GeneID" id="68573364"/>
<dbReference type="Proteomes" id="UP001500194">
    <property type="component" value="Unassembled WGS sequence"/>
</dbReference>
<dbReference type="Pfam" id="PF00005">
    <property type="entry name" value="ABC_tran"/>
    <property type="match status" value="1"/>
</dbReference>
<accession>A0AAV3T370</accession>
<dbReference type="RefSeq" id="WP_227260090.1">
    <property type="nucleotide sequence ID" value="NZ_BAAADU010000002.1"/>
</dbReference>
<evidence type="ECO:0000256" key="2">
    <source>
        <dbReference type="ARBA" id="ARBA00022448"/>
    </source>
</evidence>
<keyword evidence="5" id="KW-0029">Amino-acid transport</keyword>
<dbReference type="PANTHER" id="PTHR43820">
    <property type="entry name" value="HIGH-AFFINITY BRANCHED-CHAIN AMINO ACID TRANSPORT ATP-BINDING PROTEIN LIVF"/>
    <property type="match status" value="1"/>
</dbReference>
<name>A0AAV3T370_9EURY</name>
<dbReference type="PROSITE" id="PS00211">
    <property type="entry name" value="ABC_TRANSPORTER_1"/>
    <property type="match status" value="1"/>
</dbReference>
<keyword evidence="4" id="KW-0067">ATP-binding</keyword>
<dbReference type="GO" id="GO:0015658">
    <property type="term" value="F:branched-chain amino acid transmembrane transporter activity"/>
    <property type="evidence" value="ECO:0007669"/>
    <property type="project" value="TreeGrafter"/>
</dbReference>
<dbReference type="EMBL" id="BAAADU010000002">
    <property type="protein sequence ID" value="GAA0655795.1"/>
    <property type="molecule type" value="Genomic_DNA"/>
</dbReference>
<evidence type="ECO:0000259" key="6">
    <source>
        <dbReference type="PROSITE" id="PS50893"/>
    </source>
</evidence>
<dbReference type="GO" id="GO:0015807">
    <property type="term" value="P:L-amino acid transport"/>
    <property type="evidence" value="ECO:0007669"/>
    <property type="project" value="TreeGrafter"/>
</dbReference>
<dbReference type="InterPro" id="IPR027417">
    <property type="entry name" value="P-loop_NTPase"/>
</dbReference>
<evidence type="ECO:0000256" key="1">
    <source>
        <dbReference type="ARBA" id="ARBA00005417"/>
    </source>
</evidence>
<evidence type="ECO:0000313" key="8">
    <source>
        <dbReference type="Proteomes" id="UP001500194"/>
    </source>
</evidence>
<dbReference type="InterPro" id="IPR003439">
    <property type="entry name" value="ABC_transporter-like_ATP-bd"/>
</dbReference>
<dbReference type="InterPro" id="IPR003593">
    <property type="entry name" value="AAA+_ATPase"/>
</dbReference>
<dbReference type="Gene3D" id="3.40.50.300">
    <property type="entry name" value="P-loop containing nucleotide triphosphate hydrolases"/>
    <property type="match status" value="1"/>
</dbReference>
<evidence type="ECO:0000256" key="3">
    <source>
        <dbReference type="ARBA" id="ARBA00022741"/>
    </source>
</evidence>
<protein>
    <recommendedName>
        <fullName evidence="6">ABC transporter domain-containing protein</fullName>
    </recommendedName>
</protein>
<dbReference type="GO" id="GO:0016887">
    <property type="term" value="F:ATP hydrolysis activity"/>
    <property type="evidence" value="ECO:0007669"/>
    <property type="project" value="InterPro"/>
</dbReference>
<evidence type="ECO:0000256" key="4">
    <source>
        <dbReference type="ARBA" id="ARBA00022840"/>
    </source>
</evidence>
<evidence type="ECO:0000256" key="5">
    <source>
        <dbReference type="ARBA" id="ARBA00022970"/>
    </source>
</evidence>
<comment type="caution">
    <text evidence="7">The sequence shown here is derived from an EMBL/GenBank/DDBJ whole genome shotgun (WGS) entry which is preliminary data.</text>
</comment>
<dbReference type="SMART" id="SM00382">
    <property type="entry name" value="AAA"/>
    <property type="match status" value="1"/>
</dbReference>
<dbReference type="AlphaFoldDB" id="A0AAV3T370"/>
<dbReference type="InterPro" id="IPR052156">
    <property type="entry name" value="BCAA_Transport_ATP-bd_LivF"/>
</dbReference>
<comment type="similarity">
    <text evidence="1">Belongs to the ABC transporter superfamily.</text>
</comment>
<keyword evidence="8" id="KW-1185">Reference proteome</keyword>
<dbReference type="CDD" id="cd03224">
    <property type="entry name" value="ABC_TM1139_LivF_branched"/>
    <property type="match status" value="1"/>
</dbReference>